<feature type="transmembrane region" description="Helical" evidence="10">
    <location>
        <begin position="233"/>
        <end position="252"/>
    </location>
</feature>
<evidence type="ECO:0000313" key="12">
    <source>
        <dbReference type="Proteomes" id="UP000827092"/>
    </source>
</evidence>
<feature type="transmembrane region" description="Helical" evidence="10">
    <location>
        <begin position="96"/>
        <end position="118"/>
    </location>
</feature>
<keyword evidence="12" id="KW-1185">Reference proteome</keyword>
<dbReference type="Proteomes" id="UP000827092">
    <property type="component" value="Unassembled WGS sequence"/>
</dbReference>
<dbReference type="PANTHER" id="PTHR13205:SF15">
    <property type="entry name" value="DOLICHOL KINASE"/>
    <property type="match status" value="1"/>
</dbReference>
<keyword evidence="7" id="KW-0256">Endoplasmic reticulum</keyword>
<feature type="transmembrane region" description="Helical" evidence="10">
    <location>
        <begin position="20"/>
        <end position="37"/>
    </location>
</feature>
<feature type="transmembrane region" description="Helical" evidence="10">
    <location>
        <begin position="43"/>
        <end position="59"/>
    </location>
</feature>
<reference evidence="11 12" key="1">
    <citation type="journal article" date="2022" name="Nat. Ecol. Evol.">
        <title>A masculinizing supergene underlies an exaggerated male reproductive morph in a spider.</title>
        <authorList>
            <person name="Hendrickx F."/>
            <person name="De Corte Z."/>
            <person name="Sonet G."/>
            <person name="Van Belleghem S.M."/>
            <person name="Kostlbacher S."/>
            <person name="Vangestel C."/>
        </authorList>
    </citation>
    <scope>NUCLEOTIDE SEQUENCE [LARGE SCALE GENOMIC DNA]</scope>
    <source>
        <strain evidence="11">W744_W776</strain>
    </source>
</reference>
<name>A0AAV6UPD6_9ARAC</name>
<comment type="subcellular location">
    <subcellularLocation>
        <location evidence="1">Endoplasmic reticulum membrane</location>
        <topology evidence="1">Multi-pass membrane protein</topology>
    </subcellularLocation>
</comment>
<feature type="transmembrane region" description="Helical" evidence="10">
    <location>
        <begin position="264"/>
        <end position="283"/>
    </location>
</feature>
<keyword evidence="6" id="KW-0418">Kinase</keyword>
<protein>
    <recommendedName>
        <fullName evidence="3">dolichol kinase</fullName>
        <ecNumber evidence="3">2.7.1.108</ecNumber>
    </recommendedName>
</protein>
<feature type="transmembrane region" description="Helical" evidence="10">
    <location>
        <begin position="289"/>
        <end position="312"/>
    </location>
</feature>
<feature type="transmembrane region" description="Helical" evidence="10">
    <location>
        <begin position="71"/>
        <end position="90"/>
    </location>
</feature>
<evidence type="ECO:0000256" key="8">
    <source>
        <dbReference type="ARBA" id="ARBA00022989"/>
    </source>
</evidence>
<evidence type="ECO:0000256" key="3">
    <source>
        <dbReference type="ARBA" id="ARBA00012132"/>
    </source>
</evidence>
<dbReference type="EC" id="2.7.1.108" evidence="3"/>
<feature type="transmembrane region" description="Helical" evidence="10">
    <location>
        <begin position="364"/>
        <end position="385"/>
    </location>
</feature>
<feature type="transmembrane region" description="Helical" evidence="10">
    <location>
        <begin position="421"/>
        <end position="439"/>
    </location>
</feature>
<comment type="similarity">
    <text evidence="2">Belongs to the polyprenol kinase family.</text>
</comment>
<dbReference type="GO" id="GO:0005789">
    <property type="term" value="C:endoplasmic reticulum membrane"/>
    <property type="evidence" value="ECO:0007669"/>
    <property type="project" value="UniProtKB-SubCell"/>
</dbReference>
<dbReference type="GO" id="GO:0004168">
    <property type="term" value="F:dolichol kinase activity"/>
    <property type="evidence" value="ECO:0007669"/>
    <property type="project" value="UniProtKB-EC"/>
</dbReference>
<evidence type="ECO:0000313" key="11">
    <source>
        <dbReference type="EMBL" id="KAG8185483.1"/>
    </source>
</evidence>
<keyword evidence="9 10" id="KW-0472">Membrane</keyword>
<sequence>MVIHKDKIMAFKFRKGADNGLWCSTLLPVCLIPFINADSGFHLLNFAICSTCCLFSIFTEQKSPTSNSYRNGITISGYAALLSLFLSHWFSYNLVVMFIVCHATLWYYSYLVRNLLLYCPGSFTLGEAQLISQGVIMFLHCCIVTLLNEYNVLNNGLHFQVVPESVRSLQIMLLGTFLLLQTLYMVPFLKEGLKFFISCFAVLFLMMGAWQISLKQNVFLWLFSFCNHSKTRMLIILFWFVSTLASVTIVIITNKWEISKGSSITRKYFHLIINAIYIPGILYDQELLIFASGVALTIFILLEVCRIINAFIIGPVIEDAFQVFLDEKDSGFLILSHIYLLIGCSSPIWLYGYSSNSQSAHISLFSGVISVGFGDTAAAIGGTLFGQNNWKGSKKTYEGTICAFTVQLITSLFFLSYGHVFSTWNVFLTVIAIFSTSILEAKTTQVDNLVLPLFLFSFLSWIL</sequence>
<dbReference type="AlphaFoldDB" id="A0AAV6UPD6"/>
<evidence type="ECO:0000256" key="9">
    <source>
        <dbReference type="ARBA" id="ARBA00023136"/>
    </source>
</evidence>
<dbReference type="PANTHER" id="PTHR13205">
    <property type="entry name" value="TRANSMEMBRANE PROTEIN 15-RELATED"/>
    <property type="match status" value="1"/>
</dbReference>
<organism evidence="11 12">
    <name type="scientific">Oedothorax gibbosus</name>
    <dbReference type="NCBI Taxonomy" id="931172"/>
    <lineage>
        <taxon>Eukaryota</taxon>
        <taxon>Metazoa</taxon>
        <taxon>Ecdysozoa</taxon>
        <taxon>Arthropoda</taxon>
        <taxon>Chelicerata</taxon>
        <taxon>Arachnida</taxon>
        <taxon>Araneae</taxon>
        <taxon>Araneomorphae</taxon>
        <taxon>Entelegynae</taxon>
        <taxon>Araneoidea</taxon>
        <taxon>Linyphiidae</taxon>
        <taxon>Erigoninae</taxon>
        <taxon>Oedothorax</taxon>
    </lineage>
</organism>
<accession>A0AAV6UPD6</accession>
<keyword evidence="5 10" id="KW-0812">Transmembrane</keyword>
<feature type="transmembrane region" description="Helical" evidence="10">
    <location>
        <begin position="130"/>
        <end position="148"/>
    </location>
</feature>
<evidence type="ECO:0000256" key="4">
    <source>
        <dbReference type="ARBA" id="ARBA00022679"/>
    </source>
</evidence>
<feature type="transmembrane region" description="Helical" evidence="10">
    <location>
        <begin position="193"/>
        <end position="213"/>
    </location>
</feature>
<dbReference type="EMBL" id="JAFNEN010000334">
    <property type="protein sequence ID" value="KAG8185483.1"/>
    <property type="molecule type" value="Genomic_DNA"/>
</dbReference>
<gene>
    <name evidence="11" type="ORF">JTE90_019741</name>
</gene>
<dbReference type="InterPro" id="IPR032974">
    <property type="entry name" value="Polypren_kinase"/>
</dbReference>
<evidence type="ECO:0000256" key="1">
    <source>
        <dbReference type="ARBA" id="ARBA00004477"/>
    </source>
</evidence>
<evidence type="ECO:0000256" key="6">
    <source>
        <dbReference type="ARBA" id="ARBA00022777"/>
    </source>
</evidence>
<feature type="transmembrane region" description="Helical" evidence="10">
    <location>
        <begin position="168"/>
        <end position="186"/>
    </location>
</feature>
<dbReference type="GO" id="GO:0043048">
    <property type="term" value="P:dolichyl monophosphate biosynthetic process"/>
    <property type="evidence" value="ECO:0007669"/>
    <property type="project" value="TreeGrafter"/>
</dbReference>
<keyword evidence="8 10" id="KW-1133">Transmembrane helix</keyword>
<evidence type="ECO:0000256" key="10">
    <source>
        <dbReference type="SAM" id="Phobius"/>
    </source>
</evidence>
<evidence type="ECO:0000256" key="5">
    <source>
        <dbReference type="ARBA" id="ARBA00022692"/>
    </source>
</evidence>
<evidence type="ECO:0000256" key="7">
    <source>
        <dbReference type="ARBA" id="ARBA00022824"/>
    </source>
</evidence>
<proteinExistence type="inferred from homology"/>
<evidence type="ECO:0000256" key="2">
    <source>
        <dbReference type="ARBA" id="ARBA00010794"/>
    </source>
</evidence>
<feature type="transmembrane region" description="Helical" evidence="10">
    <location>
        <begin position="332"/>
        <end position="352"/>
    </location>
</feature>
<comment type="caution">
    <text evidence="11">The sequence shown here is derived from an EMBL/GenBank/DDBJ whole genome shotgun (WGS) entry which is preliminary data.</text>
</comment>
<keyword evidence="4" id="KW-0808">Transferase</keyword>